<dbReference type="OrthoDB" id="10350387at2759"/>
<feature type="chain" id="PRO_5012937481" description="Carbohydrate binding module family 25 domain-containing protein" evidence="1">
    <location>
        <begin position="24"/>
        <end position="473"/>
    </location>
</feature>
<evidence type="ECO:0000259" key="2">
    <source>
        <dbReference type="SMART" id="SM01066"/>
    </source>
</evidence>
<reference evidence="3 4" key="1">
    <citation type="submission" date="2016-08" db="EMBL/GenBank/DDBJ databases">
        <title>A Parts List for Fungal Cellulosomes Revealed by Comparative Genomics.</title>
        <authorList>
            <consortium name="DOE Joint Genome Institute"/>
            <person name="Haitjema C.H."/>
            <person name="Gilmore S.P."/>
            <person name="Henske J.K."/>
            <person name="Solomon K.V."/>
            <person name="De Groot R."/>
            <person name="Kuo A."/>
            <person name="Mondo S.J."/>
            <person name="Salamov A.A."/>
            <person name="Labutti K."/>
            <person name="Zhao Z."/>
            <person name="Chiniquy J."/>
            <person name="Barry K."/>
            <person name="Brewer H.M."/>
            <person name="Purvine S.O."/>
            <person name="Wright A.T."/>
            <person name="Boxma B."/>
            <person name="Van Alen T."/>
            <person name="Hackstein J.H."/>
            <person name="Baker S.E."/>
            <person name="Grigoriev I.V."/>
            <person name="O'Malley M.A."/>
        </authorList>
    </citation>
    <scope>NUCLEOTIDE SEQUENCE [LARGE SCALE GENOMIC DNA]</scope>
    <source>
        <strain evidence="3 4">S4</strain>
    </source>
</reference>
<dbReference type="AlphaFoldDB" id="A0A1Y1XR15"/>
<dbReference type="EMBL" id="MCFG01000001">
    <property type="protein sequence ID" value="ORX88188.1"/>
    <property type="molecule type" value="Genomic_DNA"/>
</dbReference>
<dbReference type="InterPro" id="IPR013783">
    <property type="entry name" value="Ig-like_fold"/>
</dbReference>
<sequence length="473" mass="54707">MKSLNTLFFLCTFFLSQIFSTYASPISFENELEKRSYTPFELHTSAIYFLKPEGWGDDIYAYHYSNDASMNTSPYQNWPGTKMRKNEGGFYYDIFYNQYFMNGNRKVIFTDGKNQIPAAMQEGFNLVIDGVYNKNGIIGISYYKPESDSVFNSLRYNNLVKLYYKGKVGKGSKVIAHYKMDNGSWSDALLTPFDSQNRTGYYHLLLNIGHAKKFTVAFHNDQFVAPYDWDNGYGENYTFESYSNFIVSPEYKNVKSVSKRSFISFEATTSAIYFKKPENWGEDVYVYHYSNDASMNTYPYQEWPGTKMNKKNGIYFKIFYNQYFISGNRKVIFTDGKNQVPAVMQEGFNLVIDAVYNENGIIGISYDRPQSDSIVNHLRYGNIAKLYYKGKVGRGSNVIAHYQKDNGSWADALLTPFDSNGYTGYYTSVLDLGNANELKIAFHNKDFQKPYDWDNSNGQNYNFNKFSNFVITN</sequence>
<evidence type="ECO:0000313" key="3">
    <source>
        <dbReference type="EMBL" id="ORX88188.1"/>
    </source>
</evidence>
<evidence type="ECO:0000256" key="1">
    <source>
        <dbReference type="SAM" id="SignalP"/>
    </source>
</evidence>
<dbReference type="Pfam" id="PF16738">
    <property type="entry name" value="CBM26"/>
    <property type="match status" value="2"/>
</dbReference>
<feature type="domain" description="Carbohydrate binding module family 25" evidence="2">
    <location>
        <begin position="157"/>
        <end position="242"/>
    </location>
</feature>
<organism evidence="3 4">
    <name type="scientific">Anaeromyces robustus</name>
    <dbReference type="NCBI Taxonomy" id="1754192"/>
    <lineage>
        <taxon>Eukaryota</taxon>
        <taxon>Fungi</taxon>
        <taxon>Fungi incertae sedis</taxon>
        <taxon>Chytridiomycota</taxon>
        <taxon>Chytridiomycota incertae sedis</taxon>
        <taxon>Neocallimastigomycetes</taxon>
        <taxon>Neocallimastigales</taxon>
        <taxon>Neocallimastigaceae</taxon>
        <taxon>Anaeromyces</taxon>
    </lineage>
</organism>
<protein>
    <recommendedName>
        <fullName evidence="2">Carbohydrate binding module family 25 domain-containing protein</fullName>
    </recommendedName>
</protein>
<dbReference type="GO" id="GO:2001070">
    <property type="term" value="F:starch binding"/>
    <property type="evidence" value="ECO:0007669"/>
    <property type="project" value="InterPro"/>
</dbReference>
<proteinExistence type="predicted"/>
<name>A0A1Y1XR15_9FUNG</name>
<feature type="domain" description="Carbohydrate binding module family 25" evidence="2">
    <location>
        <begin position="381"/>
        <end position="466"/>
    </location>
</feature>
<keyword evidence="4" id="KW-1185">Reference proteome</keyword>
<accession>A0A1Y1XR15</accession>
<dbReference type="Proteomes" id="UP000193944">
    <property type="component" value="Unassembled WGS sequence"/>
</dbReference>
<evidence type="ECO:0000313" key="4">
    <source>
        <dbReference type="Proteomes" id="UP000193944"/>
    </source>
</evidence>
<reference evidence="3 4" key="2">
    <citation type="submission" date="2016-08" db="EMBL/GenBank/DDBJ databases">
        <title>Pervasive Adenine N6-methylation of Active Genes in Fungi.</title>
        <authorList>
            <consortium name="DOE Joint Genome Institute"/>
            <person name="Mondo S.J."/>
            <person name="Dannebaum R.O."/>
            <person name="Kuo R.C."/>
            <person name="Labutti K."/>
            <person name="Haridas S."/>
            <person name="Kuo A."/>
            <person name="Salamov A."/>
            <person name="Ahrendt S.R."/>
            <person name="Lipzen A."/>
            <person name="Sullivan W."/>
            <person name="Andreopoulos W.B."/>
            <person name="Clum A."/>
            <person name="Lindquist E."/>
            <person name="Daum C."/>
            <person name="Ramamoorthy G.K."/>
            <person name="Gryganskyi A."/>
            <person name="Culley D."/>
            <person name="Magnuson J.K."/>
            <person name="James T.Y."/>
            <person name="O'Malley M.A."/>
            <person name="Stajich J.E."/>
            <person name="Spatafora J.W."/>
            <person name="Visel A."/>
            <person name="Grigoriev I.V."/>
        </authorList>
    </citation>
    <scope>NUCLEOTIDE SEQUENCE [LARGE SCALE GENOMIC DNA]</scope>
    <source>
        <strain evidence="3 4">S4</strain>
    </source>
</reference>
<comment type="caution">
    <text evidence="3">The sequence shown here is derived from an EMBL/GenBank/DDBJ whole genome shotgun (WGS) entry which is preliminary data.</text>
</comment>
<gene>
    <name evidence="3" type="ORF">BCR32DRAFT_324012</name>
</gene>
<keyword evidence="1" id="KW-0732">Signal</keyword>
<feature type="signal peptide" evidence="1">
    <location>
        <begin position="1"/>
        <end position="23"/>
    </location>
</feature>
<dbReference type="InterPro" id="IPR031965">
    <property type="entry name" value="CBM26"/>
</dbReference>
<dbReference type="SMART" id="SM01066">
    <property type="entry name" value="CBM_25"/>
    <property type="match status" value="2"/>
</dbReference>
<dbReference type="InterPro" id="IPR005085">
    <property type="entry name" value="CBM25"/>
</dbReference>
<dbReference type="Gene3D" id="2.60.40.10">
    <property type="entry name" value="Immunoglobulins"/>
    <property type="match status" value="4"/>
</dbReference>